<feature type="transmembrane region" description="Helical" evidence="2">
    <location>
        <begin position="90"/>
        <end position="112"/>
    </location>
</feature>
<dbReference type="EMBL" id="FOZK01000004">
    <property type="protein sequence ID" value="SFS09988.1"/>
    <property type="molecule type" value="Genomic_DNA"/>
</dbReference>
<feature type="compositionally biased region" description="Basic and acidic residues" evidence="1">
    <location>
        <begin position="348"/>
        <end position="370"/>
    </location>
</feature>
<evidence type="ECO:0000256" key="2">
    <source>
        <dbReference type="SAM" id="Phobius"/>
    </source>
</evidence>
<reference evidence="3 4" key="1">
    <citation type="submission" date="2016-10" db="EMBL/GenBank/DDBJ databases">
        <authorList>
            <person name="de Groot N.N."/>
        </authorList>
    </citation>
    <scope>NUCLEOTIDE SEQUENCE [LARGE SCALE GENOMIC DNA]</scope>
    <source>
        <strain evidence="3 4">CGMCC 1.10457</strain>
    </source>
</reference>
<dbReference type="InterPro" id="IPR045782">
    <property type="entry name" value="TrbL_3"/>
</dbReference>
<feature type="transmembrane region" description="Helical" evidence="2">
    <location>
        <begin position="225"/>
        <end position="245"/>
    </location>
</feature>
<feature type="compositionally biased region" description="Basic and acidic residues" evidence="1">
    <location>
        <begin position="382"/>
        <end position="393"/>
    </location>
</feature>
<feature type="transmembrane region" description="Helical" evidence="2">
    <location>
        <begin position="197"/>
        <end position="218"/>
    </location>
</feature>
<evidence type="ECO:0000313" key="3">
    <source>
        <dbReference type="EMBL" id="SFS09988.1"/>
    </source>
</evidence>
<organism evidence="3 4">
    <name type="scientific">Halomicrobium zhouii</name>
    <dbReference type="NCBI Taxonomy" id="767519"/>
    <lineage>
        <taxon>Archaea</taxon>
        <taxon>Methanobacteriati</taxon>
        <taxon>Methanobacteriota</taxon>
        <taxon>Stenosarchaea group</taxon>
        <taxon>Halobacteria</taxon>
        <taxon>Halobacteriales</taxon>
        <taxon>Haloarculaceae</taxon>
        <taxon>Halomicrobium</taxon>
    </lineage>
</organism>
<protein>
    <submittedName>
        <fullName evidence="3">Uncharacterized protein</fullName>
    </submittedName>
</protein>
<keyword evidence="2" id="KW-1133">Transmembrane helix</keyword>
<keyword evidence="2" id="KW-0812">Transmembrane</keyword>
<keyword evidence="2" id="KW-0472">Membrane</keyword>
<accession>A0A1I6M2X1</accession>
<feature type="region of interest" description="Disordered" evidence="1">
    <location>
        <begin position="281"/>
        <end position="393"/>
    </location>
</feature>
<feature type="transmembrane region" description="Helical" evidence="2">
    <location>
        <begin position="58"/>
        <end position="78"/>
    </location>
</feature>
<dbReference type="Pfam" id="PF19590">
    <property type="entry name" value="TrbL_3"/>
    <property type="match status" value="1"/>
</dbReference>
<evidence type="ECO:0000313" key="4">
    <source>
        <dbReference type="Proteomes" id="UP000199062"/>
    </source>
</evidence>
<feature type="compositionally biased region" description="Polar residues" evidence="1">
    <location>
        <begin position="309"/>
        <end position="322"/>
    </location>
</feature>
<proteinExistence type="predicted"/>
<feature type="compositionally biased region" description="Basic and acidic residues" evidence="1">
    <location>
        <begin position="323"/>
        <end position="336"/>
    </location>
</feature>
<dbReference type="AlphaFoldDB" id="A0A1I6M2X1"/>
<feature type="compositionally biased region" description="Basic residues" evidence="1">
    <location>
        <begin position="371"/>
        <end position="381"/>
    </location>
</feature>
<name>A0A1I6M2X1_9EURY</name>
<dbReference type="Proteomes" id="UP000199062">
    <property type="component" value="Unassembled WGS sequence"/>
</dbReference>
<feature type="transmembrane region" description="Helical" evidence="2">
    <location>
        <begin position="132"/>
        <end position="151"/>
    </location>
</feature>
<sequence>MVTSVARDGQQAIHDGVLDAIDNANAYLFSLPAPGQPDDPASWADPERGWWSGVMESYWILSFIAILTLIPWTMLAMGQDARRRRSTFRRLAIGAALILTGPVVMPLGYHIGSVFAQAIAPSGTEFLQTPGNVARLGIGIGMALLIAYVNLAAVLFALLAYYTLFVVAFFVAALWPLYWALYAAPFRTLQTAGSVGIGAYMTLPLILVAQTAILRVLFALPLEGLDIVTTVIVTVGGLFVAFFVLPRVLFDRLAPRAVAALTRSIDQRTVDRVKQKRKRIAKGLRQQYRQARPGVPSGVRDIPTRVGGSATNGTVGVPTSRQLPEKRTPRLPEKQTPRLPGGETPELPGERTPRLPAKKPADRSNDEARRLARQRRRKQRRIEHATDPDRFSN</sequence>
<keyword evidence="4" id="KW-1185">Reference proteome</keyword>
<gene>
    <name evidence="3" type="ORF">SAMN05216559_3635</name>
</gene>
<evidence type="ECO:0000256" key="1">
    <source>
        <dbReference type="SAM" id="MobiDB-lite"/>
    </source>
</evidence>
<feature type="transmembrane region" description="Helical" evidence="2">
    <location>
        <begin position="158"/>
        <end position="177"/>
    </location>
</feature>